<dbReference type="Gene3D" id="3.40.50.2300">
    <property type="match status" value="1"/>
</dbReference>
<gene>
    <name evidence="3" type="ORF">HX018_10705</name>
</gene>
<evidence type="ECO:0000256" key="1">
    <source>
        <dbReference type="PROSITE-ProRule" id="PRU00169"/>
    </source>
</evidence>
<dbReference type="RefSeq" id="WP_286651423.1">
    <property type="nucleotide sequence ID" value="NZ_JACAGK010000027.1"/>
</dbReference>
<dbReference type="InterPro" id="IPR001789">
    <property type="entry name" value="Sig_transdc_resp-reg_receiver"/>
</dbReference>
<dbReference type="Pfam" id="PF00072">
    <property type="entry name" value="Response_reg"/>
    <property type="match status" value="1"/>
</dbReference>
<protein>
    <submittedName>
        <fullName evidence="3">Response regulator</fullName>
    </submittedName>
</protein>
<dbReference type="EMBL" id="JACAGK010000027">
    <property type="protein sequence ID" value="MDM1048709.1"/>
    <property type="molecule type" value="Genomic_DNA"/>
</dbReference>
<accession>A0ABT7NNJ1</accession>
<dbReference type="Proteomes" id="UP001170954">
    <property type="component" value="Unassembled WGS sequence"/>
</dbReference>
<dbReference type="InterPro" id="IPR011006">
    <property type="entry name" value="CheY-like_superfamily"/>
</dbReference>
<reference evidence="3" key="1">
    <citation type="submission" date="2020-06" db="EMBL/GenBank/DDBJ databases">
        <authorList>
            <person name="Dong N."/>
        </authorList>
    </citation>
    <scope>NUCLEOTIDE SEQUENCE</scope>
    <source>
        <strain evidence="3">R1692</strain>
    </source>
</reference>
<evidence type="ECO:0000313" key="3">
    <source>
        <dbReference type="EMBL" id="MDM1048709.1"/>
    </source>
</evidence>
<dbReference type="Gene3D" id="2.40.50.1020">
    <property type="entry name" value="LytTr DNA-binding domain"/>
    <property type="match status" value="1"/>
</dbReference>
<comment type="caution">
    <text evidence="3">The sequence shown here is derived from an EMBL/GenBank/DDBJ whole genome shotgun (WGS) entry which is preliminary data.</text>
</comment>
<dbReference type="SMART" id="SM00448">
    <property type="entry name" value="REC"/>
    <property type="match status" value="1"/>
</dbReference>
<evidence type="ECO:0000313" key="4">
    <source>
        <dbReference type="Proteomes" id="UP001170954"/>
    </source>
</evidence>
<feature type="domain" description="Response regulatory" evidence="2">
    <location>
        <begin position="5"/>
        <end position="117"/>
    </location>
</feature>
<keyword evidence="1" id="KW-0597">Phosphoprotein</keyword>
<proteinExistence type="predicted"/>
<reference evidence="3" key="2">
    <citation type="journal article" date="2022" name="Sci. Total Environ.">
        <title>Prevalence, transmission, and molecular epidemiology of tet(X)-positive bacteria among humans, animals, and environmental niches in China: An epidemiological, and genomic-based study.</title>
        <authorList>
            <person name="Dong N."/>
            <person name="Zeng Y."/>
            <person name="Cai C."/>
            <person name="Sun C."/>
            <person name="Lu J."/>
            <person name="Liu C."/>
            <person name="Zhou H."/>
            <person name="Sun Q."/>
            <person name="Shu L."/>
            <person name="Wang H."/>
            <person name="Wang Y."/>
            <person name="Wang S."/>
            <person name="Wu C."/>
            <person name="Chan E.W."/>
            <person name="Chen G."/>
            <person name="Shen Z."/>
            <person name="Chen S."/>
            <person name="Zhang R."/>
        </authorList>
    </citation>
    <scope>NUCLEOTIDE SEQUENCE</scope>
    <source>
        <strain evidence="3">R1692</strain>
    </source>
</reference>
<organism evidence="3 4">
    <name type="scientific">Sphingobacterium hotanense</name>
    <dbReference type="NCBI Taxonomy" id="649196"/>
    <lineage>
        <taxon>Bacteria</taxon>
        <taxon>Pseudomonadati</taxon>
        <taxon>Bacteroidota</taxon>
        <taxon>Sphingobacteriia</taxon>
        <taxon>Sphingobacteriales</taxon>
        <taxon>Sphingobacteriaceae</taxon>
        <taxon>Sphingobacterium</taxon>
    </lineage>
</organism>
<dbReference type="PROSITE" id="PS50110">
    <property type="entry name" value="RESPONSE_REGULATORY"/>
    <property type="match status" value="1"/>
</dbReference>
<dbReference type="SUPFAM" id="SSF52172">
    <property type="entry name" value="CheY-like"/>
    <property type="match status" value="1"/>
</dbReference>
<evidence type="ECO:0000259" key="2">
    <source>
        <dbReference type="PROSITE" id="PS50110"/>
    </source>
</evidence>
<name>A0ABT7NNJ1_9SPHI</name>
<sequence length="248" mass="29043">MKQWSAIIVDDQQASIDHLILIMKEIEYIKVERTFTDPMKALRYLRINEVHLIILDVELGSMDAFDFLSSMPRSDAKVVFYSAHAQFEDPGYERNVVDFLLKPVSPLRLKRSMQRINEQLNLQLPDLGLPKTLDHYDHFFQVKGHTKFMRTRVEFKNIIYITKSGRHLLIYQNDGLIPAVSRESFDYVLSLLPANFFIHCAQSTVFNVMYFHSYVDQSIKLNLIKEPIHAGKLSVYKDLRNFLETNKI</sequence>
<keyword evidence="4" id="KW-1185">Reference proteome</keyword>
<feature type="modified residue" description="4-aspartylphosphate" evidence="1">
    <location>
        <position position="56"/>
    </location>
</feature>